<gene>
    <name evidence="1" type="ORF">FK004_07910</name>
</gene>
<dbReference type="AlphaFoldDB" id="A0A2S1LN57"/>
<accession>A0A2S1LN57</accession>
<dbReference type="KEGG" id="fki:FK004_07910"/>
<evidence type="ECO:0000313" key="2">
    <source>
        <dbReference type="Proteomes" id="UP000244677"/>
    </source>
</evidence>
<dbReference type="OrthoDB" id="627554at2"/>
<organism evidence="1 2">
    <name type="scientific">Flavobacterium kingsejongi</name>
    <dbReference type="NCBI Taxonomy" id="1678728"/>
    <lineage>
        <taxon>Bacteria</taxon>
        <taxon>Pseudomonadati</taxon>
        <taxon>Bacteroidota</taxon>
        <taxon>Flavobacteriia</taxon>
        <taxon>Flavobacteriales</taxon>
        <taxon>Flavobacteriaceae</taxon>
        <taxon>Flavobacterium</taxon>
    </lineage>
</organism>
<dbReference type="Gene3D" id="2.40.160.20">
    <property type="match status" value="1"/>
</dbReference>
<dbReference type="EMBL" id="CP020919">
    <property type="protein sequence ID" value="AWG25164.1"/>
    <property type="molecule type" value="Genomic_DNA"/>
</dbReference>
<dbReference type="Proteomes" id="UP000244677">
    <property type="component" value="Chromosome"/>
</dbReference>
<protein>
    <submittedName>
        <fullName evidence="1">Deacylase</fullName>
    </submittedName>
</protein>
<dbReference type="Pfam" id="PF09411">
    <property type="entry name" value="PagL"/>
    <property type="match status" value="1"/>
</dbReference>
<proteinExistence type="predicted"/>
<sequence length="364" mass="41868">MHRIVYLFFIFTLTTFAQESPRYQYSVDANYYYGNILKHSDAIAPLIKGHPDGFLLSVNRKTFGHKAWESRYNYPDYGISLHYEDMKNEVLGKNYGAYLHYNFYFFQRNLMLRVGQGVAYTTNPYDAVSNPENVAYGTHWMPTTYFLLNFKKENLWKGFGVQAGVSFFHHSNANLRSPNTSTNTIAFNVGATYTINTDETPEYIKNTDTVRFTQPLKYNLVFRSGVNESDLIGAGQLPFYVYSGFVDKRINRKSALQIGADYFVMKYLQDTVNRIVADNPNGKVKSDTDYKKIGVFIGHELFINHLSVETQIGCYAYRPLDYLDPIYQRIGAKYYFGETIFAEVSLKTHAAKAEAIEFSLGIRL</sequence>
<name>A0A2S1LN57_9FLAO</name>
<dbReference type="RefSeq" id="WP_108736768.1">
    <property type="nucleotide sequence ID" value="NZ_CP020919.1"/>
</dbReference>
<evidence type="ECO:0000313" key="1">
    <source>
        <dbReference type="EMBL" id="AWG25164.1"/>
    </source>
</evidence>
<keyword evidence="2" id="KW-1185">Reference proteome</keyword>
<reference evidence="1 2" key="1">
    <citation type="submission" date="2017-04" db="EMBL/GenBank/DDBJ databases">
        <title>Complete genome sequence of Flavobacterium kingsejong AJ004.</title>
        <authorList>
            <person name="Lee P.C."/>
        </authorList>
    </citation>
    <scope>NUCLEOTIDE SEQUENCE [LARGE SCALE GENOMIC DNA]</scope>
    <source>
        <strain evidence="1 2">AJ004</strain>
    </source>
</reference>
<dbReference type="InterPro" id="IPR018550">
    <property type="entry name" value="Lipid-A_deacylase-rel"/>
</dbReference>